<evidence type="ECO:0000256" key="2">
    <source>
        <dbReference type="SAM" id="Phobius"/>
    </source>
</evidence>
<dbReference type="InterPro" id="IPR025565">
    <property type="entry name" value="DUF4328"/>
</dbReference>
<evidence type="ECO:0000313" key="5">
    <source>
        <dbReference type="Proteomes" id="UP000733379"/>
    </source>
</evidence>
<protein>
    <submittedName>
        <fullName evidence="4">DUF4328 domain-containing protein</fullName>
    </submittedName>
</protein>
<dbReference type="EMBL" id="JAHKNI010000001">
    <property type="protein sequence ID" value="MBU3060170.1"/>
    <property type="molecule type" value="Genomic_DNA"/>
</dbReference>
<comment type="caution">
    <text evidence="4">The sequence shown here is derived from an EMBL/GenBank/DDBJ whole genome shotgun (WGS) entry which is preliminary data.</text>
</comment>
<feature type="transmembrane region" description="Helical" evidence="2">
    <location>
        <begin position="129"/>
        <end position="153"/>
    </location>
</feature>
<gene>
    <name evidence="4" type="ORF">KO481_01335</name>
</gene>
<feature type="region of interest" description="Disordered" evidence="1">
    <location>
        <begin position="32"/>
        <end position="52"/>
    </location>
</feature>
<keyword evidence="2" id="KW-0812">Transmembrane</keyword>
<accession>A0ABS6AQ73</accession>
<feature type="domain" description="DUF4328" evidence="3">
    <location>
        <begin position="115"/>
        <end position="267"/>
    </location>
</feature>
<evidence type="ECO:0000259" key="3">
    <source>
        <dbReference type="Pfam" id="PF14219"/>
    </source>
</evidence>
<feature type="region of interest" description="Disordered" evidence="1">
    <location>
        <begin position="306"/>
        <end position="344"/>
    </location>
</feature>
<keyword evidence="2" id="KW-1133">Transmembrane helix</keyword>
<dbReference type="Proteomes" id="UP000733379">
    <property type="component" value="Unassembled WGS sequence"/>
</dbReference>
<dbReference type="Pfam" id="PF14219">
    <property type="entry name" value="DUF4328"/>
    <property type="match status" value="1"/>
</dbReference>
<name>A0ABS6AQ73_9NOCA</name>
<feature type="compositionally biased region" description="Low complexity" evidence="1">
    <location>
        <begin position="306"/>
        <end position="315"/>
    </location>
</feature>
<sequence length="344" mass="37759">MHWCPRCRGVLLSPAPVDAPAPRRNYRWVARQPGRARDGRGAAPRSVAAARPTPQYTQIPRWGLRDVPPQPVPVRRRRLAALTDRVDGLLRATIVLFLVAAAAEFGRYLLLMLNRSRLIEPVVVYLSDWSVWIFAAAALVLALLSAVALVGWLIEARRGAYAREGQRDPRGRWTLLCGCVIPVLNLLWPGVFLTELARRTGDPRLLTAVRIWWSAWVLNGVMVTAALFWHLAGTLQAQANGVILTVYTELVAAAVAVLSVWVIRQCEGRDLRGRIRVPKRWIATGGPAAPLIEPVHPVVVVAPEPAAEAAPATPDRAPEPEVVQDVPTEAESVAASEHEEVMAK</sequence>
<feature type="transmembrane region" description="Helical" evidence="2">
    <location>
        <begin position="88"/>
        <end position="109"/>
    </location>
</feature>
<evidence type="ECO:0000313" key="4">
    <source>
        <dbReference type="EMBL" id="MBU3060170.1"/>
    </source>
</evidence>
<feature type="transmembrane region" description="Helical" evidence="2">
    <location>
        <begin position="241"/>
        <end position="263"/>
    </location>
</feature>
<feature type="transmembrane region" description="Helical" evidence="2">
    <location>
        <begin position="211"/>
        <end position="229"/>
    </location>
</feature>
<keyword evidence="2" id="KW-0472">Membrane</keyword>
<organism evidence="4 5">
    <name type="scientific">Nocardia albiluteola</name>
    <dbReference type="NCBI Taxonomy" id="2842303"/>
    <lineage>
        <taxon>Bacteria</taxon>
        <taxon>Bacillati</taxon>
        <taxon>Actinomycetota</taxon>
        <taxon>Actinomycetes</taxon>
        <taxon>Mycobacteriales</taxon>
        <taxon>Nocardiaceae</taxon>
        <taxon>Nocardia</taxon>
    </lineage>
</organism>
<keyword evidence="5" id="KW-1185">Reference proteome</keyword>
<evidence type="ECO:0000256" key="1">
    <source>
        <dbReference type="SAM" id="MobiDB-lite"/>
    </source>
</evidence>
<proteinExistence type="predicted"/>
<feature type="transmembrane region" description="Helical" evidence="2">
    <location>
        <begin position="173"/>
        <end position="191"/>
    </location>
</feature>
<reference evidence="4 5" key="1">
    <citation type="submission" date="2021-06" db="EMBL/GenBank/DDBJ databases">
        <title>Actinomycetes sequencing.</title>
        <authorList>
            <person name="Shan Q."/>
        </authorList>
    </citation>
    <scope>NUCLEOTIDE SEQUENCE [LARGE SCALE GENOMIC DNA]</scope>
    <source>
        <strain evidence="4 5">NEAU-G5</strain>
    </source>
</reference>